<dbReference type="Gene3D" id="3.90.1150.10">
    <property type="entry name" value="Aspartate Aminotransferase, domain 1"/>
    <property type="match status" value="1"/>
</dbReference>
<dbReference type="GO" id="GO:0031071">
    <property type="term" value="F:cysteine desulfurase activity"/>
    <property type="evidence" value="ECO:0007669"/>
    <property type="project" value="UniProtKB-EC"/>
</dbReference>
<sequence length="38" mass="4067">GQRFGVAATSRASFAVHNTRADVDAFVDGLNDVRKIFG</sequence>
<evidence type="ECO:0000313" key="1">
    <source>
        <dbReference type="EMBL" id="CAA9479318.1"/>
    </source>
</evidence>
<reference evidence="1" key="1">
    <citation type="submission" date="2020-02" db="EMBL/GenBank/DDBJ databases">
        <authorList>
            <person name="Meier V. D."/>
        </authorList>
    </citation>
    <scope>NUCLEOTIDE SEQUENCE</scope>
    <source>
        <strain evidence="1">AVDCRST_MAG67</strain>
    </source>
</reference>
<dbReference type="EMBL" id="CADCVQ010000038">
    <property type="protein sequence ID" value="CAA9479318.1"/>
    <property type="molecule type" value="Genomic_DNA"/>
</dbReference>
<gene>
    <name evidence="1" type="ORF">AVDCRST_MAG67-729</name>
</gene>
<protein>
    <submittedName>
        <fullName evidence="1">Cysteine desulfurase &gt; SufS</fullName>
        <ecNumber evidence="1">2.8.1.7</ecNumber>
    </submittedName>
</protein>
<feature type="non-terminal residue" evidence="1">
    <location>
        <position position="1"/>
    </location>
</feature>
<proteinExistence type="predicted"/>
<dbReference type="EC" id="2.8.1.7" evidence="1"/>
<keyword evidence="1" id="KW-0808">Transferase</keyword>
<name>A0A6J4RYZ6_9ACTN</name>
<dbReference type="InterPro" id="IPR015422">
    <property type="entry name" value="PyrdxlP-dep_Trfase_small"/>
</dbReference>
<accession>A0A6J4RYZ6</accession>
<dbReference type="AlphaFoldDB" id="A0A6J4RYZ6"/>
<organism evidence="1">
    <name type="scientific">uncultured Solirubrobacteraceae bacterium</name>
    <dbReference type="NCBI Taxonomy" id="1162706"/>
    <lineage>
        <taxon>Bacteria</taxon>
        <taxon>Bacillati</taxon>
        <taxon>Actinomycetota</taxon>
        <taxon>Thermoleophilia</taxon>
        <taxon>Solirubrobacterales</taxon>
        <taxon>Solirubrobacteraceae</taxon>
        <taxon>environmental samples</taxon>
    </lineage>
</organism>